<dbReference type="InterPro" id="IPR001888">
    <property type="entry name" value="Transposase_1"/>
</dbReference>
<proteinExistence type="predicted"/>
<evidence type="ECO:0000313" key="1">
    <source>
        <dbReference type="Proteomes" id="UP000887575"/>
    </source>
</evidence>
<dbReference type="Proteomes" id="UP000887575">
    <property type="component" value="Unassembled WGS sequence"/>
</dbReference>
<dbReference type="Gene3D" id="3.30.420.10">
    <property type="entry name" value="Ribonuclease H-like superfamily/Ribonuclease H"/>
    <property type="match status" value="1"/>
</dbReference>
<organism evidence="1 2">
    <name type="scientific">Mesorhabditis belari</name>
    <dbReference type="NCBI Taxonomy" id="2138241"/>
    <lineage>
        <taxon>Eukaryota</taxon>
        <taxon>Metazoa</taxon>
        <taxon>Ecdysozoa</taxon>
        <taxon>Nematoda</taxon>
        <taxon>Chromadorea</taxon>
        <taxon>Rhabditida</taxon>
        <taxon>Rhabditina</taxon>
        <taxon>Rhabditomorpha</taxon>
        <taxon>Rhabditoidea</taxon>
        <taxon>Rhabditidae</taxon>
        <taxon>Mesorhabditinae</taxon>
        <taxon>Mesorhabditis</taxon>
    </lineage>
</organism>
<dbReference type="GO" id="GO:0003676">
    <property type="term" value="F:nucleic acid binding"/>
    <property type="evidence" value="ECO:0007669"/>
    <property type="project" value="InterPro"/>
</dbReference>
<dbReference type="InterPro" id="IPR036397">
    <property type="entry name" value="RNaseH_sf"/>
</dbReference>
<accession>A0AAF3EEF6</accession>
<keyword evidence="1" id="KW-1185">Reference proteome</keyword>
<evidence type="ECO:0008006" key="3">
    <source>
        <dbReference type="Google" id="ProtNLM"/>
    </source>
</evidence>
<sequence length="124" mass="14434">MLCVWWNAKGLAHLEILDKGDTVDGRLYAEQMGRVDPALRKKRIDPSKVRFLHDNARPHISKIVHEQIDKLSWKLLPHPPYSPDLAPSDYHLFRSMKQAVSGQQFKQKQDIENWVANYFASKNL</sequence>
<dbReference type="InterPro" id="IPR052709">
    <property type="entry name" value="Transposase-MT_Hybrid"/>
</dbReference>
<evidence type="ECO:0000313" key="2">
    <source>
        <dbReference type="WBParaSite" id="MBELARI_LOCUS12333"/>
    </source>
</evidence>
<protein>
    <recommendedName>
        <fullName evidence="3">Transposase</fullName>
    </recommendedName>
</protein>
<dbReference type="PANTHER" id="PTHR46060">
    <property type="entry name" value="MARINER MOS1 TRANSPOSASE-LIKE PROTEIN"/>
    <property type="match status" value="1"/>
</dbReference>
<dbReference type="PANTHER" id="PTHR46060:SF1">
    <property type="entry name" value="MARINER MOS1 TRANSPOSASE-LIKE PROTEIN"/>
    <property type="match status" value="1"/>
</dbReference>
<name>A0AAF3EEF6_9BILA</name>
<reference evidence="2" key="1">
    <citation type="submission" date="2024-02" db="UniProtKB">
        <authorList>
            <consortium name="WormBaseParasite"/>
        </authorList>
    </citation>
    <scope>IDENTIFICATION</scope>
</reference>
<dbReference type="AlphaFoldDB" id="A0AAF3EEF6"/>
<dbReference type="WBParaSite" id="MBELARI_LOCUS12333">
    <property type="protein sequence ID" value="MBELARI_LOCUS12333"/>
    <property type="gene ID" value="MBELARI_LOCUS12333"/>
</dbReference>
<dbReference type="Pfam" id="PF01359">
    <property type="entry name" value="Transposase_1"/>
    <property type="match status" value="1"/>
</dbReference>